<comment type="caution">
    <text evidence="2">The sequence shown here is derived from an EMBL/GenBank/DDBJ whole genome shotgun (WGS) entry which is preliminary data.</text>
</comment>
<protein>
    <submittedName>
        <fullName evidence="2">Uncharacterized protein</fullName>
    </submittedName>
</protein>
<feature type="region of interest" description="Disordered" evidence="1">
    <location>
        <begin position="205"/>
        <end position="242"/>
    </location>
</feature>
<feature type="compositionally biased region" description="Polar residues" evidence="1">
    <location>
        <begin position="205"/>
        <end position="229"/>
    </location>
</feature>
<evidence type="ECO:0000313" key="3">
    <source>
        <dbReference type="Proteomes" id="UP000572754"/>
    </source>
</evidence>
<dbReference type="EMBL" id="JAAQPE010000242">
    <property type="protein sequence ID" value="KAF5675424.1"/>
    <property type="molecule type" value="Genomic_DNA"/>
</dbReference>
<organism evidence="2 3">
    <name type="scientific">Fusarium circinatum</name>
    <name type="common">Pitch canker fungus</name>
    <name type="synonym">Gibberella circinata</name>
    <dbReference type="NCBI Taxonomy" id="48490"/>
    <lineage>
        <taxon>Eukaryota</taxon>
        <taxon>Fungi</taxon>
        <taxon>Dikarya</taxon>
        <taxon>Ascomycota</taxon>
        <taxon>Pezizomycotina</taxon>
        <taxon>Sordariomycetes</taxon>
        <taxon>Hypocreomycetidae</taxon>
        <taxon>Hypocreales</taxon>
        <taxon>Nectriaceae</taxon>
        <taxon>Fusarium</taxon>
        <taxon>Fusarium fujikuroi species complex</taxon>
    </lineage>
</organism>
<feature type="compositionally biased region" description="Basic and acidic residues" evidence="1">
    <location>
        <begin position="230"/>
        <end position="242"/>
    </location>
</feature>
<dbReference type="AlphaFoldDB" id="A0A8H5WZ83"/>
<accession>A0A8H5WZ83</accession>
<feature type="region of interest" description="Disordered" evidence="1">
    <location>
        <begin position="1"/>
        <end position="50"/>
    </location>
</feature>
<evidence type="ECO:0000256" key="1">
    <source>
        <dbReference type="SAM" id="MobiDB-lite"/>
    </source>
</evidence>
<gene>
    <name evidence="2" type="ORF">FCIRC_7408</name>
</gene>
<feature type="compositionally biased region" description="Basic and acidic residues" evidence="1">
    <location>
        <begin position="32"/>
        <end position="42"/>
    </location>
</feature>
<sequence>MDPNAPRCPKRASEGPYNLRKRTKTVQYADNPPRKKSEEKRVPGGRQQRQQRIWEHDETCQLLAHFQWSFSNGVDFWTTAFPKFQDTVQRSFTNEQAKKQLQHISSQHGQMEGEDDYANLFESGLDSLNLPEDISRNVDQFLNRIPDSSAGQSEDDRRAKCCLKRLLVTFLVSSEKLKAILPNEEGAKNTGLVDQGSSVDAGQLMAEQQPSQASSPLGLTNQLVGNQSPKRGEASVERDFVNPLPPDRREILEIETQLIASLIENERLKRELTEHYQPEAHVLQTLEEYWGNSHQRLRRTRNSHANNQGLSSKEISNMYLGLFWFMQNACSVACRDNSEAPEEQDSHSDLVESWALNTFRRDFKDCISQVRESKILKEKLLVGLVGSALIEMIFEPAFPAFLQAPNPVAEAYREQILHISSPNELHEADRNVLPQVICEHKPKIIKRKVDELERIICKHLDFFWVPPNGRTEDGGEVSRPDVDFRSFLEQALDFKLELTLTTTRLKYFYYEPDETFDDTRMERCMFSDRENNTIKACLFPLLLHAPVREETHTSKDNVLEYNTKYSTYFRRIFEGSHLDLELASKAVVLT</sequence>
<proteinExistence type="predicted"/>
<dbReference type="Proteomes" id="UP000572754">
    <property type="component" value="Unassembled WGS sequence"/>
</dbReference>
<name>A0A8H5WZ83_FUSCI</name>
<evidence type="ECO:0000313" key="2">
    <source>
        <dbReference type="EMBL" id="KAF5675424.1"/>
    </source>
</evidence>
<keyword evidence="3" id="KW-1185">Reference proteome</keyword>
<reference evidence="3" key="1">
    <citation type="journal article" date="2020" name="BMC Genomics">
        <title>Correction to: Identification and distribution of gene clusters required for synthesis of sphingolipid metabolism inhibitors in diverse species of the filamentous fungus Fusarium.</title>
        <authorList>
            <person name="Kim H.S."/>
            <person name="Lohmar J.M."/>
            <person name="Busman M."/>
            <person name="Brown D.W."/>
            <person name="Naumann T.A."/>
            <person name="Divon H.H."/>
            <person name="Lysoe E."/>
            <person name="Uhlig S."/>
            <person name="Proctor R.H."/>
        </authorList>
    </citation>
    <scope>NUCLEOTIDE SEQUENCE [LARGE SCALE GENOMIC DNA]</scope>
    <source>
        <strain evidence="3">NRRL 25331</strain>
    </source>
</reference>
<reference evidence="2 3" key="2">
    <citation type="submission" date="2020-05" db="EMBL/GenBank/DDBJ databases">
        <title>Identification and distribution of gene clusters putatively required for synthesis of sphingolipid metabolism inhibitors in phylogenetically diverse species of the filamentous fungus Fusarium.</title>
        <authorList>
            <person name="Kim H.-S."/>
            <person name="Busman M."/>
            <person name="Brown D.W."/>
            <person name="Divon H."/>
            <person name="Uhlig S."/>
            <person name="Proctor R.H."/>
        </authorList>
    </citation>
    <scope>NUCLEOTIDE SEQUENCE [LARGE SCALE GENOMIC DNA]</scope>
    <source>
        <strain evidence="2 3">NRRL 25331</strain>
    </source>
</reference>